<dbReference type="InterPro" id="IPR018488">
    <property type="entry name" value="cNMP-bd_CS"/>
</dbReference>
<gene>
    <name evidence="2" type="ORF">HY768_01070</name>
</gene>
<dbReference type="SUPFAM" id="SSF51206">
    <property type="entry name" value="cAMP-binding domain-like"/>
    <property type="match status" value="1"/>
</dbReference>
<dbReference type="SMART" id="SM00100">
    <property type="entry name" value="cNMP"/>
    <property type="match status" value="1"/>
</dbReference>
<dbReference type="PANTHER" id="PTHR11635">
    <property type="entry name" value="CAMP-DEPENDENT PROTEIN KINASE REGULATORY CHAIN"/>
    <property type="match status" value="1"/>
</dbReference>
<reference evidence="2" key="1">
    <citation type="submission" date="2020-07" db="EMBL/GenBank/DDBJ databases">
        <title>Huge and variable diversity of episymbiotic CPR bacteria and DPANN archaea in groundwater ecosystems.</title>
        <authorList>
            <person name="He C.Y."/>
            <person name="Keren R."/>
            <person name="Whittaker M."/>
            <person name="Farag I.F."/>
            <person name="Doudna J."/>
            <person name="Cate J.H.D."/>
            <person name="Banfield J.F."/>
        </authorList>
    </citation>
    <scope>NUCLEOTIDE SEQUENCE</scope>
    <source>
        <strain evidence="2">NC_groundwater_1520_Pr4_B-0.1um_53_5</strain>
    </source>
</reference>
<dbReference type="PROSITE" id="PS00889">
    <property type="entry name" value="CNMP_BINDING_2"/>
    <property type="match status" value="1"/>
</dbReference>
<dbReference type="PROSITE" id="PS50042">
    <property type="entry name" value="CNMP_BINDING_3"/>
    <property type="match status" value="1"/>
</dbReference>
<evidence type="ECO:0000313" key="3">
    <source>
        <dbReference type="Proteomes" id="UP000736328"/>
    </source>
</evidence>
<comment type="caution">
    <text evidence="2">The sequence shown here is derived from an EMBL/GenBank/DDBJ whole genome shotgun (WGS) entry which is preliminary data.</text>
</comment>
<dbReference type="PRINTS" id="PR00103">
    <property type="entry name" value="CAMPKINASE"/>
</dbReference>
<dbReference type="InterPro" id="IPR014710">
    <property type="entry name" value="RmlC-like_jellyroll"/>
</dbReference>
<dbReference type="InterPro" id="IPR018490">
    <property type="entry name" value="cNMP-bd_dom_sf"/>
</dbReference>
<proteinExistence type="predicted"/>
<name>A0A933I727_UNCT6</name>
<dbReference type="GO" id="GO:0005829">
    <property type="term" value="C:cytosol"/>
    <property type="evidence" value="ECO:0007669"/>
    <property type="project" value="TreeGrafter"/>
</dbReference>
<dbReference type="AlphaFoldDB" id="A0A933I727"/>
<dbReference type="InterPro" id="IPR050503">
    <property type="entry name" value="cAMP-dep_PK_reg_su-like"/>
</dbReference>
<evidence type="ECO:0000259" key="1">
    <source>
        <dbReference type="PROSITE" id="PS50042"/>
    </source>
</evidence>
<dbReference type="Gene3D" id="2.60.120.10">
    <property type="entry name" value="Jelly Rolls"/>
    <property type="match status" value="1"/>
</dbReference>
<dbReference type="Proteomes" id="UP000736328">
    <property type="component" value="Unassembled WGS sequence"/>
</dbReference>
<dbReference type="PANTHER" id="PTHR11635:SF152">
    <property type="entry name" value="CAMP-DEPENDENT PROTEIN KINASE TYPE I REGULATORY SUBUNIT-RELATED"/>
    <property type="match status" value="1"/>
</dbReference>
<dbReference type="Pfam" id="PF00027">
    <property type="entry name" value="cNMP_binding"/>
    <property type="match status" value="1"/>
</dbReference>
<dbReference type="EMBL" id="JACQXR010000010">
    <property type="protein sequence ID" value="MBI4725812.1"/>
    <property type="molecule type" value="Genomic_DNA"/>
</dbReference>
<dbReference type="InterPro" id="IPR000595">
    <property type="entry name" value="cNMP-bd_dom"/>
</dbReference>
<organism evidence="2 3">
    <name type="scientific">candidate division TA06 bacterium</name>
    <dbReference type="NCBI Taxonomy" id="2250710"/>
    <lineage>
        <taxon>Bacteria</taxon>
        <taxon>Bacteria division TA06</taxon>
    </lineage>
</organism>
<protein>
    <submittedName>
        <fullName evidence="2">Cyclic nucleotide-binding domain-containing protein</fullName>
    </submittedName>
</protein>
<dbReference type="CDD" id="cd00038">
    <property type="entry name" value="CAP_ED"/>
    <property type="match status" value="1"/>
</dbReference>
<evidence type="ECO:0000313" key="2">
    <source>
        <dbReference type="EMBL" id="MBI4725812.1"/>
    </source>
</evidence>
<sequence length="159" mass="17909">MPAVNKGSELLRKVYLFNDLSQPELEKIMGLAYDKSYDKEAAVFQEGEIGDAFYIVTEGEVRISTMVPGMGEEALKILRPGEYFGEMALIDDFPRSAAAIAHQGPVKLLAIYKRDFKKMLSEDKELAYKLLSVFIKTLSARLRETNEKLKSIFAMAKAF</sequence>
<accession>A0A933I727</accession>
<feature type="domain" description="Cyclic nucleotide-binding" evidence="1">
    <location>
        <begin position="16"/>
        <end position="137"/>
    </location>
</feature>
<dbReference type="GO" id="GO:0005952">
    <property type="term" value="C:cAMP-dependent protein kinase complex"/>
    <property type="evidence" value="ECO:0007669"/>
    <property type="project" value="InterPro"/>
</dbReference>